<feature type="region of interest" description="Disordered" evidence="4">
    <location>
        <begin position="389"/>
        <end position="424"/>
    </location>
</feature>
<dbReference type="GO" id="GO:0003700">
    <property type="term" value="F:DNA-binding transcription factor activity"/>
    <property type="evidence" value="ECO:0007669"/>
    <property type="project" value="InterPro"/>
</dbReference>
<feature type="compositionally biased region" description="Pro residues" evidence="4">
    <location>
        <begin position="165"/>
        <end position="174"/>
    </location>
</feature>
<dbReference type="InterPro" id="IPR045865">
    <property type="entry name" value="ACT-like_dom_sf"/>
</dbReference>
<dbReference type="InterPro" id="IPR011598">
    <property type="entry name" value="bHLH_dom"/>
</dbReference>
<dbReference type="SUPFAM" id="SSF47459">
    <property type="entry name" value="HLH, helix-loop-helix DNA-binding domain"/>
    <property type="match status" value="1"/>
</dbReference>
<dbReference type="GO" id="GO:0005634">
    <property type="term" value="C:nucleus"/>
    <property type="evidence" value="ECO:0007669"/>
    <property type="project" value="UniProtKB-SubCell"/>
</dbReference>
<dbReference type="GO" id="GO:0003677">
    <property type="term" value="F:DNA binding"/>
    <property type="evidence" value="ECO:0007669"/>
    <property type="project" value="UniProtKB-KW"/>
</dbReference>
<keyword evidence="2" id="KW-0238">DNA-binding</keyword>
<sequence>MDFPTAEPGAGDFSFGDEAQYIFTDTELDSILNAVEDRVRGGGGGATEQVFLDFLGGDDNQQPLPLQFQPRSLETHDPSNSLSAAAAAQDAVASVPLGGALGGVPLQGAAPSISTAPPQAVPSSAITIPALTSSTLTPGALLSGAVSSPQGTPVPQHTPAAPGLPGVPPPPGIPTAPTLPMGFPQLMVQVLPAQAALAAHLQQQQQQSIAAALAPQLAAAVHAHAAPMAPLAAPPAQIPARVASPTYRHTGRAQAAEAAAGSRAPVSHSTVEKQRRDRINSLIDELRDLVPPTQQQQQQQQQIGVVTIGVSDNPEASSRRPKHVVLADTINLLKALRQRVSFAAVTAELQQLPAGGSGGGGGGGGGALPLPLPVPGMYGAVAGAGMVPGMPGSGVQPVKQEPQGSSSQDDDDMGHPGGPGVTVKKGPDCFYVQVTCPDRKGLLSDITDTLRNLSLEVRTAAVTTNGGSVRDVFEVVPPDGAVALAPEAVQSMVQGALSQRVAEGQQEVTAGKRPRA</sequence>
<dbReference type="RefSeq" id="XP_042927492.1">
    <property type="nucleotide sequence ID" value="XM_043059858.1"/>
</dbReference>
<protein>
    <recommendedName>
        <fullName evidence="9">BHLH domain-containing protein</fullName>
    </recommendedName>
</protein>
<evidence type="ECO:0000256" key="4">
    <source>
        <dbReference type="SAM" id="MobiDB-lite"/>
    </source>
</evidence>
<evidence type="ECO:0008006" key="9">
    <source>
        <dbReference type="Google" id="ProtNLM"/>
    </source>
</evidence>
<comment type="subcellular location">
    <subcellularLocation>
        <location evidence="1">Nucleus</location>
    </subcellularLocation>
</comment>
<evidence type="ECO:0000256" key="1">
    <source>
        <dbReference type="ARBA" id="ARBA00004123"/>
    </source>
</evidence>
<feature type="region of interest" description="Disordered" evidence="4">
    <location>
        <begin position="142"/>
        <end position="178"/>
    </location>
</feature>
<feature type="compositionally biased region" description="Low complexity" evidence="4">
    <location>
        <begin position="253"/>
        <end position="264"/>
    </location>
</feature>
<dbReference type="InParanoid" id="A0A2K3E2W3"/>
<proteinExistence type="predicted"/>
<evidence type="ECO:0000256" key="3">
    <source>
        <dbReference type="ARBA" id="ARBA00023242"/>
    </source>
</evidence>
<dbReference type="SUPFAM" id="SSF55021">
    <property type="entry name" value="ACT-like"/>
    <property type="match status" value="1"/>
</dbReference>
<organism evidence="7 8">
    <name type="scientific">Chlamydomonas reinhardtii</name>
    <name type="common">Chlamydomonas smithii</name>
    <dbReference type="NCBI Taxonomy" id="3055"/>
    <lineage>
        <taxon>Eukaryota</taxon>
        <taxon>Viridiplantae</taxon>
        <taxon>Chlorophyta</taxon>
        <taxon>core chlorophytes</taxon>
        <taxon>Chlorophyceae</taxon>
        <taxon>CS clade</taxon>
        <taxon>Chlamydomonadales</taxon>
        <taxon>Chlamydomonadaceae</taxon>
        <taxon>Chlamydomonas</taxon>
    </lineage>
</organism>
<dbReference type="Gene3D" id="4.10.280.10">
    <property type="entry name" value="Helix-loop-helix DNA-binding domain"/>
    <property type="match status" value="1"/>
</dbReference>
<gene>
    <name evidence="7" type="ORF">CHLRE_02g109683v5</name>
</gene>
<dbReference type="InterPro" id="IPR002912">
    <property type="entry name" value="ACT_dom"/>
</dbReference>
<dbReference type="Gramene" id="PNW87115">
    <property type="protein sequence ID" value="PNW87115"/>
    <property type="gene ID" value="CHLRE_02g109683v5"/>
</dbReference>
<dbReference type="AlphaFoldDB" id="A0A2K3E2W3"/>
<feature type="compositionally biased region" description="Polar residues" evidence="4">
    <location>
        <begin position="145"/>
        <end position="155"/>
    </location>
</feature>
<keyword evidence="8" id="KW-1185">Reference proteome</keyword>
<dbReference type="InterPro" id="IPR036638">
    <property type="entry name" value="HLH_DNA-bd_sf"/>
</dbReference>
<evidence type="ECO:0000256" key="2">
    <source>
        <dbReference type="ARBA" id="ARBA00023125"/>
    </source>
</evidence>
<evidence type="ECO:0000313" key="8">
    <source>
        <dbReference type="Proteomes" id="UP000006906"/>
    </source>
</evidence>
<dbReference type="PROSITE" id="PS51671">
    <property type="entry name" value="ACT"/>
    <property type="match status" value="1"/>
</dbReference>
<evidence type="ECO:0000259" key="5">
    <source>
        <dbReference type="PROSITE" id="PS50888"/>
    </source>
</evidence>
<dbReference type="PANTHER" id="PTHR45844:SF2">
    <property type="entry name" value="TRANSCRIPTION FACTOR BHLH30"/>
    <property type="match status" value="1"/>
</dbReference>
<dbReference type="PROSITE" id="PS50888">
    <property type="entry name" value="BHLH"/>
    <property type="match status" value="1"/>
</dbReference>
<reference evidence="7 8" key="1">
    <citation type="journal article" date="2007" name="Science">
        <title>The Chlamydomonas genome reveals the evolution of key animal and plant functions.</title>
        <authorList>
            <person name="Merchant S.S."/>
            <person name="Prochnik S.E."/>
            <person name="Vallon O."/>
            <person name="Harris E.H."/>
            <person name="Karpowicz S.J."/>
            <person name="Witman G.B."/>
            <person name="Terry A."/>
            <person name="Salamov A."/>
            <person name="Fritz-Laylin L.K."/>
            <person name="Marechal-Drouard L."/>
            <person name="Marshall W.F."/>
            <person name="Qu L.H."/>
            <person name="Nelson D.R."/>
            <person name="Sanderfoot A.A."/>
            <person name="Spalding M.H."/>
            <person name="Kapitonov V.V."/>
            <person name="Ren Q."/>
            <person name="Ferris P."/>
            <person name="Lindquist E."/>
            <person name="Shapiro H."/>
            <person name="Lucas S.M."/>
            <person name="Grimwood J."/>
            <person name="Schmutz J."/>
            <person name="Cardol P."/>
            <person name="Cerutti H."/>
            <person name="Chanfreau G."/>
            <person name="Chen C.L."/>
            <person name="Cognat V."/>
            <person name="Croft M.T."/>
            <person name="Dent R."/>
            <person name="Dutcher S."/>
            <person name="Fernandez E."/>
            <person name="Fukuzawa H."/>
            <person name="Gonzalez-Ballester D."/>
            <person name="Gonzalez-Halphen D."/>
            <person name="Hallmann A."/>
            <person name="Hanikenne M."/>
            <person name="Hippler M."/>
            <person name="Inwood W."/>
            <person name="Jabbari K."/>
            <person name="Kalanon M."/>
            <person name="Kuras R."/>
            <person name="Lefebvre P.A."/>
            <person name="Lemaire S.D."/>
            <person name="Lobanov A.V."/>
            <person name="Lohr M."/>
            <person name="Manuell A."/>
            <person name="Meier I."/>
            <person name="Mets L."/>
            <person name="Mittag M."/>
            <person name="Mittelmeier T."/>
            <person name="Moroney J.V."/>
            <person name="Moseley J."/>
            <person name="Napoli C."/>
            <person name="Nedelcu A.M."/>
            <person name="Niyogi K."/>
            <person name="Novoselov S.V."/>
            <person name="Paulsen I.T."/>
            <person name="Pazour G."/>
            <person name="Purton S."/>
            <person name="Ral J.P."/>
            <person name="Riano-Pachon D.M."/>
            <person name="Riekhof W."/>
            <person name="Rymarquis L."/>
            <person name="Schroda M."/>
            <person name="Stern D."/>
            <person name="Umen J."/>
            <person name="Willows R."/>
            <person name="Wilson N."/>
            <person name="Zimmer S.L."/>
            <person name="Allmer J."/>
            <person name="Balk J."/>
            <person name="Bisova K."/>
            <person name="Chen C.J."/>
            <person name="Elias M."/>
            <person name="Gendler K."/>
            <person name="Hauser C."/>
            <person name="Lamb M.R."/>
            <person name="Ledford H."/>
            <person name="Long J.C."/>
            <person name="Minagawa J."/>
            <person name="Page M.D."/>
            <person name="Pan J."/>
            <person name="Pootakham W."/>
            <person name="Roje S."/>
            <person name="Rose A."/>
            <person name="Stahlberg E."/>
            <person name="Terauchi A.M."/>
            <person name="Yang P."/>
            <person name="Ball S."/>
            <person name="Bowler C."/>
            <person name="Dieckmann C.L."/>
            <person name="Gladyshev V.N."/>
            <person name="Green P."/>
            <person name="Jorgensen R."/>
            <person name="Mayfield S."/>
            <person name="Mueller-Roeber B."/>
            <person name="Rajamani S."/>
            <person name="Sayre R.T."/>
            <person name="Brokstein P."/>
            <person name="Dubchak I."/>
            <person name="Goodstein D."/>
            <person name="Hornick L."/>
            <person name="Huang Y.W."/>
            <person name="Jhaveri J."/>
            <person name="Luo Y."/>
            <person name="Martinez D."/>
            <person name="Ngau W.C."/>
            <person name="Otillar B."/>
            <person name="Poliakov A."/>
            <person name="Porter A."/>
            <person name="Szajkowski L."/>
            <person name="Werner G."/>
            <person name="Zhou K."/>
            <person name="Grigoriev I.V."/>
            <person name="Rokhsar D.S."/>
            <person name="Grossman A.R."/>
        </authorList>
    </citation>
    <scope>NUCLEOTIDE SEQUENCE [LARGE SCALE GENOMIC DNA]</scope>
    <source>
        <strain evidence="8">CC-503</strain>
    </source>
</reference>
<dbReference type="Pfam" id="PF00010">
    <property type="entry name" value="HLH"/>
    <property type="match status" value="1"/>
</dbReference>
<dbReference type="Proteomes" id="UP000006906">
    <property type="component" value="Chromosome 2"/>
</dbReference>
<dbReference type="InterPro" id="IPR054502">
    <property type="entry name" value="bHLH-TF_ACT-like_plant"/>
</dbReference>
<feature type="domain" description="BHLH" evidence="5">
    <location>
        <begin position="263"/>
        <end position="336"/>
    </location>
</feature>
<dbReference type="CDD" id="cd04873">
    <property type="entry name" value="ACT_UUR-ACR-like"/>
    <property type="match status" value="1"/>
</dbReference>
<dbReference type="SMART" id="SM00353">
    <property type="entry name" value="HLH"/>
    <property type="match status" value="1"/>
</dbReference>
<evidence type="ECO:0000313" key="7">
    <source>
        <dbReference type="EMBL" id="PNW87115.1"/>
    </source>
</evidence>
<dbReference type="KEGG" id="cre:CHLRE_02g109683v5"/>
<dbReference type="InterPro" id="IPR045847">
    <property type="entry name" value="AIG1-like"/>
</dbReference>
<feature type="compositionally biased region" description="Low complexity" evidence="4">
    <location>
        <begin position="389"/>
        <end position="398"/>
    </location>
</feature>
<feature type="domain" description="ACT" evidence="6">
    <location>
        <begin position="431"/>
        <end position="507"/>
    </location>
</feature>
<evidence type="ECO:0000259" key="6">
    <source>
        <dbReference type="PROSITE" id="PS51671"/>
    </source>
</evidence>
<dbReference type="GO" id="GO:0046983">
    <property type="term" value="F:protein dimerization activity"/>
    <property type="evidence" value="ECO:0007669"/>
    <property type="project" value="InterPro"/>
</dbReference>
<dbReference type="GeneID" id="5725262"/>
<dbReference type="Pfam" id="PF22754">
    <property type="entry name" value="bHLH-TF_ACT-like_plant"/>
    <property type="match status" value="1"/>
</dbReference>
<dbReference type="PANTHER" id="PTHR45844">
    <property type="entry name" value="TRANSCRIPTION FACTOR BHLH30"/>
    <property type="match status" value="1"/>
</dbReference>
<dbReference type="ExpressionAtlas" id="A0A2K3E2W3">
    <property type="expression patterns" value="baseline and differential"/>
</dbReference>
<dbReference type="OrthoDB" id="515240at2759"/>
<keyword evidence="3" id="KW-0539">Nucleus</keyword>
<feature type="region of interest" description="Disordered" evidence="4">
    <location>
        <begin position="247"/>
        <end position="274"/>
    </location>
</feature>
<dbReference type="EMBL" id="CM008963">
    <property type="protein sequence ID" value="PNW87115.1"/>
    <property type="molecule type" value="Genomic_DNA"/>
</dbReference>
<name>A0A2K3E2W3_CHLRE</name>
<accession>A0A2K3E2W3</accession>